<keyword evidence="1" id="KW-0812">Transmembrane</keyword>
<comment type="caution">
    <text evidence="2">The sequence shown here is derived from an EMBL/GenBank/DDBJ whole genome shotgun (WGS) entry which is preliminary data.</text>
</comment>
<dbReference type="PANTHER" id="PTHR40044">
    <property type="entry name" value="INTEGRAL MEMBRANE PROTEIN-RELATED"/>
    <property type="match status" value="1"/>
</dbReference>
<dbReference type="AlphaFoldDB" id="A0A9D1HSS5"/>
<dbReference type="EMBL" id="DVMN01000116">
    <property type="protein sequence ID" value="HIU21859.1"/>
    <property type="molecule type" value="Genomic_DNA"/>
</dbReference>
<feature type="transmembrane region" description="Helical" evidence="1">
    <location>
        <begin position="90"/>
        <end position="110"/>
    </location>
</feature>
<reference evidence="2" key="1">
    <citation type="submission" date="2020-10" db="EMBL/GenBank/DDBJ databases">
        <authorList>
            <person name="Gilroy R."/>
        </authorList>
    </citation>
    <scope>NUCLEOTIDE SEQUENCE</scope>
    <source>
        <strain evidence="2">1063</strain>
    </source>
</reference>
<proteinExistence type="predicted"/>
<dbReference type="PIRSF" id="PIRSF031501">
    <property type="entry name" value="QueT"/>
    <property type="match status" value="1"/>
</dbReference>
<organism evidence="2 3">
    <name type="scientific">Candidatus Limadaptatus stercorigallinarum</name>
    <dbReference type="NCBI Taxonomy" id="2840845"/>
    <lineage>
        <taxon>Bacteria</taxon>
        <taxon>Bacillati</taxon>
        <taxon>Bacillota</taxon>
        <taxon>Clostridia</taxon>
        <taxon>Eubacteriales</taxon>
        <taxon>Candidatus Limadaptatus</taxon>
    </lineage>
</organism>
<reference evidence="2" key="2">
    <citation type="journal article" date="2021" name="PeerJ">
        <title>Extensive microbial diversity within the chicken gut microbiome revealed by metagenomics and culture.</title>
        <authorList>
            <person name="Gilroy R."/>
            <person name="Ravi A."/>
            <person name="Getino M."/>
            <person name="Pursley I."/>
            <person name="Horton D.L."/>
            <person name="Alikhan N.F."/>
            <person name="Baker D."/>
            <person name="Gharbi K."/>
            <person name="Hall N."/>
            <person name="Watson M."/>
            <person name="Adriaenssens E.M."/>
            <person name="Foster-Nyarko E."/>
            <person name="Jarju S."/>
            <person name="Secka A."/>
            <person name="Antonio M."/>
            <person name="Oren A."/>
            <person name="Chaudhuri R.R."/>
            <person name="La Ragione R."/>
            <person name="Hildebrand F."/>
            <person name="Pallen M.J."/>
        </authorList>
    </citation>
    <scope>NUCLEOTIDE SEQUENCE</scope>
    <source>
        <strain evidence="2">1063</strain>
    </source>
</reference>
<dbReference type="InterPro" id="IPR010387">
    <property type="entry name" value="QueT"/>
</dbReference>
<accession>A0A9D1HSS5</accession>
<feature type="transmembrane region" description="Helical" evidence="1">
    <location>
        <begin position="6"/>
        <end position="24"/>
    </location>
</feature>
<sequence length="179" mass="19737">VFFITRSALVAAIYFALATALQPVSFGPVQFRLSEALVLLPVFMPESIIGVTLGCFLSNFFYSTMYDVIFGTIATGVAAVLTFLLRKTKFLYVFPPLILNAILVPLIWVVDGSDTAYFLNFGLILASEVIVVAIIGWPLTIALKKALERAGIRFYSFRRTLSAEAYVRQPHNAAEEDDG</sequence>
<name>A0A9D1HSS5_9FIRM</name>
<feature type="transmembrane region" description="Helical" evidence="1">
    <location>
        <begin position="68"/>
        <end position="85"/>
    </location>
</feature>
<keyword evidence="1" id="KW-0472">Membrane</keyword>
<gene>
    <name evidence="2" type="ORF">IAD51_06520</name>
</gene>
<feature type="transmembrane region" description="Helical" evidence="1">
    <location>
        <begin position="116"/>
        <end position="143"/>
    </location>
</feature>
<dbReference type="Pfam" id="PF06177">
    <property type="entry name" value="QueT"/>
    <property type="match status" value="1"/>
</dbReference>
<protein>
    <submittedName>
        <fullName evidence="2">QueT transporter family protein</fullName>
    </submittedName>
</protein>
<evidence type="ECO:0000313" key="2">
    <source>
        <dbReference type="EMBL" id="HIU21859.1"/>
    </source>
</evidence>
<dbReference type="PANTHER" id="PTHR40044:SF1">
    <property type="entry name" value="INTEGRAL MEMBRANE PROTEIN"/>
    <property type="match status" value="1"/>
</dbReference>
<feature type="transmembrane region" description="Helical" evidence="1">
    <location>
        <begin position="36"/>
        <end position="62"/>
    </location>
</feature>
<evidence type="ECO:0000256" key="1">
    <source>
        <dbReference type="SAM" id="Phobius"/>
    </source>
</evidence>
<dbReference type="Proteomes" id="UP000824088">
    <property type="component" value="Unassembled WGS sequence"/>
</dbReference>
<evidence type="ECO:0000313" key="3">
    <source>
        <dbReference type="Proteomes" id="UP000824088"/>
    </source>
</evidence>
<keyword evidence="1" id="KW-1133">Transmembrane helix</keyword>
<feature type="non-terminal residue" evidence="2">
    <location>
        <position position="1"/>
    </location>
</feature>